<comment type="caution">
    <text evidence="2">The sequence shown here is derived from an EMBL/GenBank/DDBJ whole genome shotgun (WGS) entry which is preliminary data.</text>
</comment>
<evidence type="ECO:0000313" key="2">
    <source>
        <dbReference type="EMBL" id="GAA2417345.1"/>
    </source>
</evidence>
<organism evidence="2 3">
    <name type="scientific">Actinomadura vinacea</name>
    <dbReference type="NCBI Taxonomy" id="115336"/>
    <lineage>
        <taxon>Bacteria</taxon>
        <taxon>Bacillati</taxon>
        <taxon>Actinomycetota</taxon>
        <taxon>Actinomycetes</taxon>
        <taxon>Streptosporangiales</taxon>
        <taxon>Thermomonosporaceae</taxon>
        <taxon>Actinomadura</taxon>
    </lineage>
</organism>
<dbReference type="InterPro" id="IPR007278">
    <property type="entry name" value="DUF397"/>
</dbReference>
<keyword evidence="3" id="KW-1185">Reference proteome</keyword>
<dbReference type="RefSeq" id="WP_344589529.1">
    <property type="nucleotide sequence ID" value="NZ_BAAARW010000011.1"/>
</dbReference>
<accession>A0ABP5W1F4</accession>
<name>A0ABP5W1F4_9ACTN</name>
<evidence type="ECO:0000259" key="1">
    <source>
        <dbReference type="Pfam" id="PF04149"/>
    </source>
</evidence>
<proteinExistence type="predicted"/>
<dbReference type="Proteomes" id="UP001501231">
    <property type="component" value="Unassembled WGS sequence"/>
</dbReference>
<protein>
    <recommendedName>
        <fullName evidence="1">DUF397 domain-containing protein</fullName>
    </recommendedName>
</protein>
<dbReference type="EMBL" id="BAAARW010000011">
    <property type="protein sequence ID" value="GAA2417345.1"/>
    <property type="molecule type" value="Genomic_DNA"/>
</dbReference>
<dbReference type="Pfam" id="PF04149">
    <property type="entry name" value="DUF397"/>
    <property type="match status" value="1"/>
</dbReference>
<feature type="domain" description="DUF397" evidence="1">
    <location>
        <begin position="6"/>
        <end position="60"/>
    </location>
</feature>
<evidence type="ECO:0000313" key="3">
    <source>
        <dbReference type="Proteomes" id="UP001501231"/>
    </source>
</evidence>
<reference evidence="3" key="1">
    <citation type="journal article" date="2019" name="Int. J. Syst. Evol. Microbiol.">
        <title>The Global Catalogue of Microorganisms (GCM) 10K type strain sequencing project: providing services to taxonomists for standard genome sequencing and annotation.</title>
        <authorList>
            <consortium name="The Broad Institute Genomics Platform"/>
            <consortium name="The Broad Institute Genome Sequencing Center for Infectious Disease"/>
            <person name="Wu L."/>
            <person name="Ma J."/>
        </authorList>
    </citation>
    <scope>NUCLEOTIDE SEQUENCE [LARGE SCALE GENOMIC DNA]</scope>
    <source>
        <strain evidence="3">JCM 3325</strain>
    </source>
</reference>
<gene>
    <name evidence="2" type="ORF">GCM10010191_29900</name>
</gene>
<sequence length="63" mass="7071">MTKQYARWRKSRHSEPNGECVEVAQATNGTVGVRDSTLDDRSPILALSPAQWTTLLDRLRSSI</sequence>